<sequence length="77" mass="8239">MLSAAAVPPASLNKKTQLWPQVGSSQATRDQPVWALLEQYCHSVKTLANLSGPDLAAPDVRAKRREAVGRSGLGERS</sequence>
<organism evidence="2 3">
    <name type="scientific">Cervus elaphus hippelaphus</name>
    <name type="common">European red deer</name>
    <dbReference type="NCBI Taxonomy" id="46360"/>
    <lineage>
        <taxon>Eukaryota</taxon>
        <taxon>Metazoa</taxon>
        <taxon>Chordata</taxon>
        <taxon>Craniata</taxon>
        <taxon>Vertebrata</taxon>
        <taxon>Euteleostomi</taxon>
        <taxon>Mammalia</taxon>
        <taxon>Eutheria</taxon>
        <taxon>Laurasiatheria</taxon>
        <taxon>Artiodactyla</taxon>
        <taxon>Ruminantia</taxon>
        <taxon>Pecora</taxon>
        <taxon>Cervidae</taxon>
        <taxon>Cervinae</taxon>
        <taxon>Cervus</taxon>
    </lineage>
</organism>
<comment type="caution">
    <text evidence="2">The sequence shown here is derived from an EMBL/GenBank/DDBJ whole genome shotgun (WGS) entry which is preliminary data.</text>
</comment>
<keyword evidence="3" id="KW-1185">Reference proteome</keyword>
<evidence type="ECO:0000313" key="2">
    <source>
        <dbReference type="EMBL" id="OWK06429.1"/>
    </source>
</evidence>
<proteinExistence type="predicted"/>
<gene>
    <name evidence="2" type="ORF">Celaphus_00012075</name>
</gene>
<evidence type="ECO:0000313" key="3">
    <source>
        <dbReference type="Proteomes" id="UP000242450"/>
    </source>
</evidence>
<dbReference type="AlphaFoldDB" id="A0A212CK83"/>
<feature type="region of interest" description="Disordered" evidence="1">
    <location>
        <begin position="1"/>
        <end position="24"/>
    </location>
</feature>
<evidence type="ECO:0000256" key="1">
    <source>
        <dbReference type="SAM" id="MobiDB-lite"/>
    </source>
</evidence>
<reference evidence="2 3" key="1">
    <citation type="journal article" date="2018" name="Mol. Genet. Genomics">
        <title>The red deer Cervus elaphus genome CerEla1.0: sequencing, annotating, genes, and chromosomes.</title>
        <authorList>
            <person name="Bana N.A."/>
            <person name="Nyiri A."/>
            <person name="Nagy J."/>
            <person name="Frank K."/>
            <person name="Nagy T."/>
            <person name="Steger V."/>
            <person name="Schiller M."/>
            <person name="Lakatos P."/>
            <person name="Sugar L."/>
            <person name="Horn P."/>
            <person name="Barta E."/>
            <person name="Orosz L."/>
        </authorList>
    </citation>
    <scope>NUCLEOTIDE SEQUENCE [LARGE SCALE GENOMIC DNA]</scope>
    <source>
        <strain evidence="2">Hungarian</strain>
    </source>
</reference>
<dbReference type="EMBL" id="MKHE01000018">
    <property type="protein sequence ID" value="OWK06429.1"/>
    <property type="molecule type" value="Genomic_DNA"/>
</dbReference>
<accession>A0A212CK83</accession>
<feature type="compositionally biased region" description="Polar residues" evidence="1">
    <location>
        <begin position="13"/>
        <end position="24"/>
    </location>
</feature>
<dbReference type="Proteomes" id="UP000242450">
    <property type="component" value="Chromosome 18"/>
</dbReference>
<protein>
    <submittedName>
        <fullName evidence="2">Uncharacterized protein</fullName>
    </submittedName>
</protein>
<name>A0A212CK83_CEREH</name>